<dbReference type="FunFam" id="1.20.1050.10:FF:000006">
    <property type="entry name" value="Elongation factor 1 gamma"/>
    <property type="match status" value="1"/>
</dbReference>
<dbReference type="InterPro" id="IPR004046">
    <property type="entry name" value="GST_C"/>
</dbReference>
<accession>A0A319DYN2</accession>
<evidence type="ECO:0000259" key="4">
    <source>
        <dbReference type="PROSITE" id="PS50405"/>
    </source>
</evidence>
<dbReference type="InterPro" id="IPR050802">
    <property type="entry name" value="EF-GSTs"/>
</dbReference>
<evidence type="ECO:0000313" key="6">
    <source>
        <dbReference type="Proteomes" id="UP000248423"/>
    </source>
</evidence>
<proteinExistence type="inferred from homology"/>
<reference evidence="5 6" key="1">
    <citation type="submission" date="2018-02" db="EMBL/GenBank/DDBJ databases">
        <title>The genomes of Aspergillus section Nigri reveals drivers in fungal speciation.</title>
        <authorList>
            <consortium name="DOE Joint Genome Institute"/>
            <person name="Vesth T.C."/>
            <person name="Nybo J."/>
            <person name="Theobald S."/>
            <person name="Brandl J."/>
            <person name="Frisvad J.C."/>
            <person name="Nielsen K.F."/>
            <person name="Lyhne E.K."/>
            <person name="Kogle M.E."/>
            <person name="Kuo A."/>
            <person name="Riley R."/>
            <person name="Clum A."/>
            <person name="Nolan M."/>
            <person name="Lipzen A."/>
            <person name="Salamov A."/>
            <person name="Henrissat B."/>
            <person name="Wiebenga A."/>
            <person name="De vries R.P."/>
            <person name="Grigoriev I.V."/>
            <person name="Mortensen U.H."/>
            <person name="Andersen M.R."/>
            <person name="Baker S.E."/>
        </authorList>
    </citation>
    <scope>NUCLEOTIDE SEQUENCE [LARGE SCALE GENOMIC DNA]</scope>
    <source>
        <strain evidence="5 6">CBS 121057</strain>
    </source>
</reference>
<dbReference type="SUPFAM" id="SSF52833">
    <property type="entry name" value="Thioredoxin-like"/>
    <property type="match status" value="1"/>
</dbReference>
<gene>
    <name evidence="5" type="ORF">BO78DRAFT_473459</name>
</gene>
<dbReference type="SFLD" id="SFLDG00358">
    <property type="entry name" value="Main_(cytGST)"/>
    <property type="match status" value="1"/>
</dbReference>
<dbReference type="SUPFAM" id="SSF47616">
    <property type="entry name" value="GST C-terminal domain-like"/>
    <property type="match status" value="1"/>
</dbReference>
<keyword evidence="5" id="KW-0808">Transferase</keyword>
<dbReference type="CDD" id="cd03044">
    <property type="entry name" value="GST_N_EF1Bgamma"/>
    <property type="match status" value="1"/>
</dbReference>
<dbReference type="STRING" id="1448318.A0A319DYN2"/>
<dbReference type="InterPro" id="IPR004045">
    <property type="entry name" value="Glutathione_S-Trfase_N"/>
</dbReference>
<dbReference type="InterPro" id="IPR010987">
    <property type="entry name" value="Glutathione-S-Trfase_C-like"/>
</dbReference>
<name>A0A319DYN2_ASPSB</name>
<keyword evidence="6" id="KW-1185">Reference proteome</keyword>
<evidence type="ECO:0000313" key="5">
    <source>
        <dbReference type="EMBL" id="PYI01235.1"/>
    </source>
</evidence>
<dbReference type="GO" id="GO:0005634">
    <property type="term" value="C:nucleus"/>
    <property type="evidence" value="ECO:0007669"/>
    <property type="project" value="TreeGrafter"/>
</dbReference>
<dbReference type="VEuPathDB" id="FungiDB:BO78DRAFT_473459"/>
<dbReference type="GO" id="GO:0006414">
    <property type="term" value="P:translational elongation"/>
    <property type="evidence" value="ECO:0007669"/>
    <property type="project" value="TreeGrafter"/>
</dbReference>
<dbReference type="GO" id="GO:0005737">
    <property type="term" value="C:cytoplasm"/>
    <property type="evidence" value="ECO:0007669"/>
    <property type="project" value="TreeGrafter"/>
</dbReference>
<dbReference type="InterPro" id="IPR040079">
    <property type="entry name" value="Glutathione_S-Trfase"/>
</dbReference>
<dbReference type="PANTHER" id="PTHR43986:SF10">
    <property type="entry name" value="ELONGATION FACTOR EEF-1B GAMMA SUBUNIT, PUTATIVE (AFU_ORTHOLOGUE AFUA_1G17120)-RELATED"/>
    <property type="match status" value="1"/>
</dbReference>
<dbReference type="AlphaFoldDB" id="A0A319DYN2"/>
<dbReference type="InterPro" id="IPR036282">
    <property type="entry name" value="Glutathione-S-Trfase_C_sf"/>
</dbReference>
<dbReference type="OrthoDB" id="249703at2759"/>
<evidence type="ECO:0000256" key="1">
    <source>
        <dbReference type="ARBA" id="ARBA00007409"/>
    </source>
</evidence>
<dbReference type="EMBL" id="KZ826421">
    <property type="protein sequence ID" value="PYI01235.1"/>
    <property type="molecule type" value="Genomic_DNA"/>
</dbReference>
<dbReference type="PROSITE" id="PS50404">
    <property type="entry name" value="GST_NTER"/>
    <property type="match status" value="1"/>
</dbReference>
<evidence type="ECO:0000256" key="2">
    <source>
        <dbReference type="RuleBase" id="RU003494"/>
    </source>
</evidence>
<dbReference type="Gene3D" id="3.40.30.10">
    <property type="entry name" value="Glutaredoxin"/>
    <property type="match status" value="1"/>
</dbReference>
<sequence length="236" mass="26849">MPPFGLIYTFTRVPNPRVMKIQAAANLNQVELALTPDFIMRKDNKSPEFLADFPLGKVPTFRGADGLLLFESDAITRYIAEHGSASAQLLGRTPSQRALIQQWICFANNEIIEAVVSCVLWRMGRRDYNETIERMSLERLERGLNCLEGHLRGRGPKWVVTDDELSLADISLASAMYWPFAFVVDRDMRTRYPGMVSWYLRTIASEGVRQAFGEKNFVEKRRVHGDNEGTGHLQPL</sequence>
<dbReference type="PROSITE" id="PS50405">
    <property type="entry name" value="GST_CTER"/>
    <property type="match status" value="1"/>
</dbReference>
<dbReference type="Proteomes" id="UP000248423">
    <property type="component" value="Unassembled WGS sequence"/>
</dbReference>
<dbReference type="SFLD" id="SFLDS00019">
    <property type="entry name" value="Glutathione_Transferase_(cytos"/>
    <property type="match status" value="1"/>
</dbReference>
<organism evidence="5 6">
    <name type="scientific">Aspergillus sclerotiicarbonarius (strain CBS 121057 / IBT 28362)</name>
    <dbReference type="NCBI Taxonomy" id="1448318"/>
    <lineage>
        <taxon>Eukaryota</taxon>
        <taxon>Fungi</taxon>
        <taxon>Dikarya</taxon>
        <taxon>Ascomycota</taxon>
        <taxon>Pezizomycotina</taxon>
        <taxon>Eurotiomycetes</taxon>
        <taxon>Eurotiomycetidae</taxon>
        <taxon>Eurotiales</taxon>
        <taxon>Aspergillaceae</taxon>
        <taxon>Aspergillus</taxon>
        <taxon>Aspergillus subgen. Circumdati</taxon>
    </lineage>
</organism>
<dbReference type="GO" id="GO:0016740">
    <property type="term" value="F:transferase activity"/>
    <property type="evidence" value="ECO:0007669"/>
    <property type="project" value="UniProtKB-KW"/>
</dbReference>
<feature type="domain" description="GST C-terminal" evidence="4">
    <location>
        <begin position="93"/>
        <end position="222"/>
    </location>
</feature>
<protein>
    <submittedName>
        <fullName evidence="5">Glutathione S-transferase</fullName>
    </submittedName>
</protein>
<dbReference type="CDD" id="cd03181">
    <property type="entry name" value="GST_C_EF1Bgamma_like"/>
    <property type="match status" value="1"/>
</dbReference>
<dbReference type="FunFam" id="3.40.30.10:FF:000142">
    <property type="entry name" value="Elongation factor 1 gamma"/>
    <property type="match status" value="1"/>
</dbReference>
<dbReference type="Pfam" id="PF02798">
    <property type="entry name" value="GST_N"/>
    <property type="match status" value="1"/>
</dbReference>
<dbReference type="Gene3D" id="1.20.1050.10">
    <property type="match status" value="1"/>
</dbReference>
<dbReference type="InterPro" id="IPR036249">
    <property type="entry name" value="Thioredoxin-like_sf"/>
</dbReference>
<feature type="domain" description="GST N-terminal" evidence="3">
    <location>
        <begin position="3"/>
        <end position="87"/>
    </location>
</feature>
<evidence type="ECO:0000259" key="3">
    <source>
        <dbReference type="PROSITE" id="PS50404"/>
    </source>
</evidence>
<dbReference type="PANTHER" id="PTHR43986">
    <property type="entry name" value="ELONGATION FACTOR 1-GAMMA"/>
    <property type="match status" value="1"/>
</dbReference>
<dbReference type="Pfam" id="PF00043">
    <property type="entry name" value="GST_C"/>
    <property type="match status" value="1"/>
</dbReference>
<comment type="similarity">
    <text evidence="1 2">Belongs to the GST superfamily.</text>
</comment>